<dbReference type="EMBL" id="ML119118">
    <property type="protein sequence ID" value="RPB14451.1"/>
    <property type="molecule type" value="Genomic_DNA"/>
</dbReference>
<organism evidence="1 2">
    <name type="scientific">Morchella conica CCBAS932</name>
    <dbReference type="NCBI Taxonomy" id="1392247"/>
    <lineage>
        <taxon>Eukaryota</taxon>
        <taxon>Fungi</taxon>
        <taxon>Dikarya</taxon>
        <taxon>Ascomycota</taxon>
        <taxon>Pezizomycotina</taxon>
        <taxon>Pezizomycetes</taxon>
        <taxon>Pezizales</taxon>
        <taxon>Morchellaceae</taxon>
        <taxon>Morchella</taxon>
    </lineage>
</organism>
<evidence type="ECO:0000313" key="1">
    <source>
        <dbReference type="EMBL" id="RPB14451.1"/>
    </source>
</evidence>
<proteinExistence type="predicted"/>
<keyword evidence="2" id="KW-1185">Reference proteome</keyword>
<reference evidence="1 2" key="1">
    <citation type="journal article" date="2018" name="Nat. Ecol. Evol.">
        <title>Pezizomycetes genomes reveal the molecular basis of ectomycorrhizal truffle lifestyle.</title>
        <authorList>
            <person name="Murat C."/>
            <person name="Payen T."/>
            <person name="Noel B."/>
            <person name="Kuo A."/>
            <person name="Morin E."/>
            <person name="Chen J."/>
            <person name="Kohler A."/>
            <person name="Krizsan K."/>
            <person name="Balestrini R."/>
            <person name="Da Silva C."/>
            <person name="Montanini B."/>
            <person name="Hainaut M."/>
            <person name="Levati E."/>
            <person name="Barry K.W."/>
            <person name="Belfiori B."/>
            <person name="Cichocki N."/>
            <person name="Clum A."/>
            <person name="Dockter R.B."/>
            <person name="Fauchery L."/>
            <person name="Guy J."/>
            <person name="Iotti M."/>
            <person name="Le Tacon F."/>
            <person name="Lindquist E.A."/>
            <person name="Lipzen A."/>
            <person name="Malagnac F."/>
            <person name="Mello A."/>
            <person name="Molinier V."/>
            <person name="Miyauchi S."/>
            <person name="Poulain J."/>
            <person name="Riccioni C."/>
            <person name="Rubini A."/>
            <person name="Sitrit Y."/>
            <person name="Splivallo R."/>
            <person name="Traeger S."/>
            <person name="Wang M."/>
            <person name="Zifcakova L."/>
            <person name="Wipf D."/>
            <person name="Zambonelli A."/>
            <person name="Paolocci F."/>
            <person name="Nowrousian M."/>
            <person name="Ottonello S."/>
            <person name="Baldrian P."/>
            <person name="Spatafora J.W."/>
            <person name="Henrissat B."/>
            <person name="Nagy L.G."/>
            <person name="Aury J.M."/>
            <person name="Wincker P."/>
            <person name="Grigoriev I.V."/>
            <person name="Bonfante P."/>
            <person name="Martin F.M."/>
        </authorList>
    </citation>
    <scope>NUCLEOTIDE SEQUENCE [LARGE SCALE GENOMIC DNA]</scope>
    <source>
        <strain evidence="1 2">CCBAS932</strain>
    </source>
</reference>
<protein>
    <submittedName>
        <fullName evidence="1">Uncharacterized protein</fullName>
    </submittedName>
</protein>
<accession>A0A3N4L1J6</accession>
<evidence type="ECO:0000313" key="2">
    <source>
        <dbReference type="Proteomes" id="UP000277580"/>
    </source>
</evidence>
<dbReference type="InParanoid" id="A0A3N4L1J6"/>
<dbReference type="AlphaFoldDB" id="A0A3N4L1J6"/>
<name>A0A3N4L1J6_9PEZI</name>
<gene>
    <name evidence="1" type="ORF">P167DRAFT_563917</name>
</gene>
<sequence length="172" mass="18732">MYSATHSARVDVHVSDSWYKAELLHGNYRAMEGYQGNSAIVSGKKSHQTTIDQLGTEKQPPSTLVTTYENPTSIIAELDSTPIEPKKASLRKGPDNIAVKKTANFPQDTAKARVAKLKDPAVLVNLPTSPSAQAYECAHAQTSKDPGNDSYFDPVFVDVEDSTTKETDDGFE</sequence>
<dbReference type="OrthoDB" id="5344200at2759"/>
<dbReference type="Proteomes" id="UP000277580">
    <property type="component" value="Unassembled WGS sequence"/>
</dbReference>